<dbReference type="InterPro" id="IPR000620">
    <property type="entry name" value="EamA_dom"/>
</dbReference>
<dbReference type="InterPro" id="IPR037185">
    <property type="entry name" value="EmrE-like"/>
</dbReference>
<dbReference type="AlphaFoldDB" id="A0A099K957"/>
<keyword evidence="5 6" id="KW-0472">Membrane</keyword>
<name>A0A099K957_COLPS</name>
<evidence type="ECO:0000313" key="8">
    <source>
        <dbReference type="EMBL" id="KGJ86825.1"/>
    </source>
</evidence>
<gene>
    <name evidence="8" type="ORF">GAB14E_4652</name>
</gene>
<dbReference type="RefSeq" id="WP_052094141.1">
    <property type="nucleotide sequence ID" value="NZ_JQEC01000074.1"/>
</dbReference>
<feature type="transmembrane region" description="Helical" evidence="6">
    <location>
        <begin position="96"/>
        <end position="121"/>
    </location>
</feature>
<comment type="subcellular location">
    <subcellularLocation>
        <location evidence="1">Cell membrane</location>
        <topology evidence="1">Multi-pass membrane protein</topology>
    </subcellularLocation>
</comment>
<dbReference type="SUPFAM" id="SSF103481">
    <property type="entry name" value="Multidrug resistance efflux transporter EmrE"/>
    <property type="match status" value="2"/>
</dbReference>
<evidence type="ECO:0000256" key="3">
    <source>
        <dbReference type="ARBA" id="ARBA00022692"/>
    </source>
</evidence>
<proteinExistence type="predicted"/>
<dbReference type="Proteomes" id="UP000029868">
    <property type="component" value="Unassembled WGS sequence"/>
</dbReference>
<evidence type="ECO:0000256" key="1">
    <source>
        <dbReference type="ARBA" id="ARBA00004651"/>
    </source>
</evidence>
<sequence>MTIRTPNSALWALVLVNLIWGVGFVVVDGAIDIMPVNTFNAFRFGIAALALLPLYFLQKKPEKDECDYTVAELLKVGFGLGFLLFLGFALQTQGMIYTSVSNTGFITGLCVPLVPIIGFILFKTKVGIEVWMSVVAATIGLYFLTMGDKMELNQGDVLVAISAVCYAAHITLMAKYGGRFAIMSLSIIQLAGVALYSIIAASYEALANINESYPPFIEQLSNTDVWAAILYSSILASAFAYWAQTSSQRLLEPHKVALVFALEPIFAHIAAFFILGEHLGVNGWFGAGLIIAGMLYSELGGRRKIKIQPLDQMAAPLDK</sequence>
<feature type="transmembrane region" description="Helical" evidence="6">
    <location>
        <begin position="225"/>
        <end position="244"/>
    </location>
</feature>
<evidence type="ECO:0000256" key="4">
    <source>
        <dbReference type="ARBA" id="ARBA00022989"/>
    </source>
</evidence>
<evidence type="ECO:0000256" key="2">
    <source>
        <dbReference type="ARBA" id="ARBA00022475"/>
    </source>
</evidence>
<feature type="transmembrane region" description="Helical" evidence="6">
    <location>
        <begin position="128"/>
        <end position="145"/>
    </location>
</feature>
<dbReference type="Pfam" id="PF00892">
    <property type="entry name" value="EamA"/>
    <property type="match status" value="2"/>
</dbReference>
<evidence type="ECO:0000313" key="9">
    <source>
        <dbReference type="Proteomes" id="UP000029868"/>
    </source>
</evidence>
<dbReference type="OrthoDB" id="9804865at2"/>
<accession>A0A099K957</accession>
<feature type="transmembrane region" description="Helical" evidence="6">
    <location>
        <begin position="157"/>
        <end position="174"/>
    </location>
</feature>
<feature type="domain" description="EamA" evidence="7">
    <location>
        <begin position="9"/>
        <end position="145"/>
    </location>
</feature>
<organism evidence="8 9">
    <name type="scientific">Colwellia psychrerythraea</name>
    <name type="common">Vibrio psychroerythus</name>
    <dbReference type="NCBI Taxonomy" id="28229"/>
    <lineage>
        <taxon>Bacteria</taxon>
        <taxon>Pseudomonadati</taxon>
        <taxon>Pseudomonadota</taxon>
        <taxon>Gammaproteobacteria</taxon>
        <taxon>Alteromonadales</taxon>
        <taxon>Colwelliaceae</taxon>
        <taxon>Colwellia</taxon>
    </lineage>
</organism>
<keyword evidence="3 6" id="KW-0812">Transmembrane</keyword>
<dbReference type="PANTHER" id="PTHR42920">
    <property type="entry name" value="OS03G0707200 PROTEIN-RELATED"/>
    <property type="match status" value="1"/>
</dbReference>
<keyword evidence="2" id="KW-1003">Cell membrane</keyword>
<feature type="domain" description="EamA" evidence="7">
    <location>
        <begin position="155"/>
        <end position="295"/>
    </location>
</feature>
<evidence type="ECO:0000259" key="7">
    <source>
        <dbReference type="Pfam" id="PF00892"/>
    </source>
</evidence>
<feature type="transmembrane region" description="Helical" evidence="6">
    <location>
        <begin position="9"/>
        <end position="27"/>
    </location>
</feature>
<feature type="transmembrane region" description="Helical" evidence="6">
    <location>
        <begin position="281"/>
        <end position="299"/>
    </location>
</feature>
<dbReference type="PANTHER" id="PTHR42920:SF5">
    <property type="entry name" value="EAMA DOMAIN-CONTAINING PROTEIN"/>
    <property type="match status" value="1"/>
</dbReference>
<feature type="transmembrane region" description="Helical" evidence="6">
    <location>
        <begin position="181"/>
        <end position="205"/>
    </location>
</feature>
<dbReference type="PATRIC" id="fig|28229.3.peg.4639"/>
<feature type="transmembrane region" description="Helical" evidence="6">
    <location>
        <begin position="39"/>
        <end position="57"/>
    </location>
</feature>
<feature type="transmembrane region" description="Helical" evidence="6">
    <location>
        <begin position="69"/>
        <end position="90"/>
    </location>
</feature>
<evidence type="ECO:0000256" key="6">
    <source>
        <dbReference type="SAM" id="Phobius"/>
    </source>
</evidence>
<feature type="transmembrane region" description="Helical" evidence="6">
    <location>
        <begin position="256"/>
        <end position="275"/>
    </location>
</feature>
<reference evidence="8 9" key="1">
    <citation type="submission" date="2014-08" db="EMBL/GenBank/DDBJ databases">
        <title>Genomic and Phenotypic Diversity of Colwellia psychrerythraea strains from Disparate Marine Basins.</title>
        <authorList>
            <person name="Techtmann S.M."/>
            <person name="Stelling S.C."/>
            <person name="Utturkar S.M."/>
            <person name="Alshibli N."/>
            <person name="Harris A."/>
            <person name="Brown S.D."/>
            <person name="Hazen T.C."/>
        </authorList>
    </citation>
    <scope>NUCLEOTIDE SEQUENCE [LARGE SCALE GENOMIC DNA]</scope>
    <source>
        <strain evidence="8 9">GAB14E</strain>
    </source>
</reference>
<dbReference type="InterPro" id="IPR051258">
    <property type="entry name" value="Diverse_Substrate_Transporter"/>
</dbReference>
<protein>
    <recommendedName>
        <fullName evidence="7">EamA domain-containing protein</fullName>
    </recommendedName>
</protein>
<evidence type="ECO:0000256" key="5">
    <source>
        <dbReference type="ARBA" id="ARBA00023136"/>
    </source>
</evidence>
<comment type="caution">
    <text evidence="8">The sequence shown here is derived from an EMBL/GenBank/DDBJ whole genome shotgun (WGS) entry which is preliminary data.</text>
</comment>
<dbReference type="GO" id="GO:0005886">
    <property type="term" value="C:plasma membrane"/>
    <property type="evidence" value="ECO:0007669"/>
    <property type="project" value="UniProtKB-SubCell"/>
</dbReference>
<dbReference type="EMBL" id="JQEC01000074">
    <property type="protein sequence ID" value="KGJ86825.1"/>
    <property type="molecule type" value="Genomic_DNA"/>
</dbReference>
<keyword evidence="4 6" id="KW-1133">Transmembrane helix</keyword>